<dbReference type="InterPro" id="IPR033803">
    <property type="entry name" value="CBD-like_Golvesin-Xly"/>
</dbReference>
<keyword evidence="7" id="KW-1185">Reference proteome</keyword>
<evidence type="ECO:0000259" key="5">
    <source>
        <dbReference type="SMART" id="SM00644"/>
    </source>
</evidence>
<protein>
    <recommendedName>
        <fullName evidence="2">N-acetylmuramoyl-L-alanine amidase</fullName>
        <ecNumber evidence="2">3.5.1.28</ecNumber>
    </recommendedName>
</protein>
<dbReference type="CDD" id="cd14488">
    <property type="entry name" value="CBM6-CBM35-CBM36_like_2"/>
    <property type="match status" value="1"/>
</dbReference>
<organism evidence="6 7">
    <name type="scientific">Symbiobacterium terraclitae</name>
    <dbReference type="NCBI Taxonomy" id="557451"/>
    <lineage>
        <taxon>Bacteria</taxon>
        <taxon>Bacillati</taxon>
        <taxon>Bacillota</taxon>
        <taxon>Clostridia</taxon>
        <taxon>Eubacteriales</taxon>
        <taxon>Symbiobacteriaceae</taxon>
        <taxon>Symbiobacterium</taxon>
    </lineage>
</organism>
<dbReference type="Gene3D" id="1.10.530.10">
    <property type="match status" value="1"/>
</dbReference>
<evidence type="ECO:0000256" key="4">
    <source>
        <dbReference type="ARBA" id="ARBA00023316"/>
    </source>
</evidence>
<evidence type="ECO:0000256" key="3">
    <source>
        <dbReference type="ARBA" id="ARBA00022801"/>
    </source>
</evidence>
<dbReference type="Pfam" id="PF01464">
    <property type="entry name" value="SLT"/>
    <property type="match status" value="1"/>
</dbReference>
<dbReference type="Proteomes" id="UP001519289">
    <property type="component" value="Unassembled WGS sequence"/>
</dbReference>
<comment type="catalytic activity">
    <reaction evidence="1">
        <text>Hydrolyzes the link between N-acetylmuramoyl residues and L-amino acid residues in certain cell-wall glycopeptides.</text>
        <dbReference type="EC" id="3.5.1.28"/>
    </reaction>
</comment>
<evidence type="ECO:0000313" key="7">
    <source>
        <dbReference type="Proteomes" id="UP001519289"/>
    </source>
</evidence>
<dbReference type="Pfam" id="PF25275">
    <property type="entry name" value="Golvesin_C"/>
    <property type="match status" value="1"/>
</dbReference>
<dbReference type="Pfam" id="PF01510">
    <property type="entry name" value="Amidase_2"/>
    <property type="match status" value="1"/>
</dbReference>
<dbReference type="EMBL" id="JAGGLG010000021">
    <property type="protein sequence ID" value="MBP2019072.1"/>
    <property type="molecule type" value="Genomic_DNA"/>
</dbReference>
<dbReference type="InterPro" id="IPR051206">
    <property type="entry name" value="NAMLAA_amidase_2"/>
</dbReference>
<keyword evidence="4" id="KW-0961">Cell wall biogenesis/degradation</keyword>
<accession>A0ABS4JU52</accession>
<evidence type="ECO:0000256" key="1">
    <source>
        <dbReference type="ARBA" id="ARBA00001561"/>
    </source>
</evidence>
<dbReference type="Gene3D" id="3.40.80.10">
    <property type="entry name" value="Peptidoglycan recognition protein-like"/>
    <property type="match status" value="1"/>
</dbReference>
<dbReference type="SUPFAM" id="SSF53955">
    <property type="entry name" value="Lysozyme-like"/>
    <property type="match status" value="1"/>
</dbReference>
<feature type="domain" description="N-acetylmuramoyl-L-alanine amidase" evidence="5">
    <location>
        <begin position="220"/>
        <end position="350"/>
    </location>
</feature>
<gene>
    <name evidence="6" type="ORF">J2Z79_002488</name>
</gene>
<evidence type="ECO:0000256" key="2">
    <source>
        <dbReference type="ARBA" id="ARBA00011901"/>
    </source>
</evidence>
<dbReference type="InterPro" id="IPR008258">
    <property type="entry name" value="Transglycosylase_SLT_dom_1"/>
</dbReference>
<dbReference type="InterPro" id="IPR023346">
    <property type="entry name" value="Lysozyme-like_dom_sf"/>
</dbReference>
<dbReference type="CDD" id="cd06583">
    <property type="entry name" value="PGRP"/>
    <property type="match status" value="1"/>
</dbReference>
<dbReference type="InterPro" id="IPR002502">
    <property type="entry name" value="Amidase_domain"/>
</dbReference>
<keyword evidence="3" id="KW-0378">Hydrolase</keyword>
<proteinExistence type="predicted"/>
<comment type="caution">
    <text evidence="6">The sequence shown here is derived from an EMBL/GenBank/DDBJ whole genome shotgun (WGS) entry which is preliminary data.</text>
</comment>
<dbReference type="RefSeq" id="WP_209467187.1">
    <property type="nucleotide sequence ID" value="NZ_JAGGLG010000021.1"/>
</dbReference>
<evidence type="ECO:0000313" key="6">
    <source>
        <dbReference type="EMBL" id="MBP2019072.1"/>
    </source>
</evidence>
<dbReference type="PANTHER" id="PTHR30417">
    <property type="entry name" value="N-ACETYLMURAMOYL-L-ALANINE AMIDASE AMID"/>
    <property type="match status" value="1"/>
</dbReference>
<dbReference type="SUPFAM" id="SSF55846">
    <property type="entry name" value="N-acetylmuramoyl-L-alanine amidase-like"/>
    <property type="match status" value="1"/>
</dbReference>
<dbReference type="SMART" id="SM00644">
    <property type="entry name" value="Ami_2"/>
    <property type="match status" value="1"/>
</dbReference>
<dbReference type="PANTHER" id="PTHR30417:SF1">
    <property type="entry name" value="N-ACETYLMURAMOYL-L-ALANINE AMIDASE AMID"/>
    <property type="match status" value="1"/>
</dbReference>
<reference evidence="6 7" key="1">
    <citation type="submission" date="2021-03" db="EMBL/GenBank/DDBJ databases">
        <title>Genomic Encyclopedia of Type Strains, Phase IV (KMG-IV): sequencing the most valuable type-strain genomes for metagenomic binning, comparative biology and taxonomic classification.</title>
        <authorList>
            <person name="Goeker M."/>
        </authorList>
    </citation>
    <scope>NUCLEOTIDE SEQUENCE [LARGE SCALE GENOMIC DNA]</scope>
    <source>
        <strain evidence="6 7">DSM 27138</strain>
    </source>
</reference>
<sequence>MRTHRWLASLVLLLFLFGVVGTSLAASAEFERGNRLDGPLGRAFQKAAETYGVPVELLVALAYAETRLDDHDGVPSVAGGYGVMHLVSNPEVTALEQAAALSGLDEELLKSDPAANIMGGAALLAHYAADRAGAGKEMKLGDWFEAVARYSGLEGAAARDYARQVYDFLNRGIDAEVDGEEIRIEPQAVKPDEGEYAGLVSIQSEDYGPAAWVPAHSSNYTVSNRESTYPINYIVIHVTQGSYAGTISWFQNPSSNVSAHYVIRSSDGAVTQMVREKDIAWHAGNWTYNTQSIGIEHEGWVSSCTWFTDAMYRSSAALARNIALKYGIPMNRNHIIGHNEVPGATHTDPGSCWDWNYYMSLVTQSSGSWSAIVDNSTSGRFRASSNWGTSTWSSQRYGSDYRFADPAAVSDAAYYKFNIPSTGYYDIYMWYPANSGYNDKTPVVIWQADSSGTGTTPVTVHVNQRTNGGKWVHLGTFRLLAGDREIIAVSRWTSGTGYVIADAFRVVKR</sequence>
<dbReference type="EC" id="3.5.1.28" evidence="2"/>
<dbReference type="InterPro" id="IPR036505">
    <property type="entry name" value="Amidase/PGRP_sf"/>
</dbReference>
<name>A0ABS4JU52_9FIRM</name>